<organism evidence="5 6">
    <name type="scientific">Microdochium bolleyi</name>
    <dbReference type="NCBI Taxonomy" id="196109"/>
    <lineage>
        <taxon>Eukaryota</taxon>
        <taxon>Fungi</taxon>
        <taxon>Dikarya</taxon>
        <taxon>Ascomycota</taxon>
        <taxon>Pezizomycotina</taxon>
        <taxon>Sordariomycetes</taxon>
        <taxon>Xylariomycetidae</taxon>
        <taxon>Xylariales</taxon>
        <taxon>Microdochiaceae</taxon>
        <taxon>Microdochium</taxon>
    </lineage>
</organism>
<evidence type="ECO:0000313" key="5">
    <source>
        <dbReference type="EMBL" id="KXJ85831.1"/>
    </source>
</evidence>
<dbReference type="InterPro" id="IPR006115">
    <property type="entry name" value="6PGDH_NADP-bd"/>
</dbReference>
<feature type="active site" evidence="3">
    <location>
        <position position="182"/>
    </location>
</feature>
<dbReference type="InterPro" id="IPR051265">
    <property type="entry name" value="HIBADH-related_NP60_sf"/>
</dbReference>
<dbReference type="InterPro" id="IPR013328">
    <property type="entry name" value="6PGD_dom2"/>
</dbReference>
<dbReference type="Proteomes" id="UP000070501">
    <property type="component" value="Unassembled WGS sequence"/>
</dbReference>
<reference evidence="6" key="1">
    <citation type="submission" date="2016-02" db="EMBL/GenBank/DDBJ databases">
        <title>Draft genome sequence of Microdochium bolleyi, a fungal endophyte of beachgrass.</title>
        <authorList>
            <consortium name="DOE Joint Genome Institute"/>
            <person name="David A.S."/>
            <person name="May G."/>
            <person name="Haridas S."/>
            <person name="Lim J."/>
            <person name="Wang M."/>
            <person name="Labutti K."/>
            <person name="Lipzen A."/>
            <person name="Barry K."/>
            <person name="Grigoriev I.V."/>
        </authorList>
    </citation>
    <scope>NUCLEOTIDE SEQUENCE [LARGE SCALE GENOMIC DNA]</scope>
    <source>
        <strain evidence="6">J235TASD1</strain>
    </source>
</reference>
<evidence type="ECO:0000256" key="1">
    <source>
        <dbReference type="ARBA" id="ARBA00007598"/>
    </source>
</evidence>
<dbReference type="PIRSF" id="PIRSF000103">
    <property type="entry name" value="HIBADH"/>
    <property type="match status" value="1"/>
</dbReference>
<dbReference type="Pfam" id="PF03446">
    <property type="entry name" value="NAD_binding_2"/>
    <property type="match status" value="1"/>
</dbReference>
<dbReference type="GO" id="GO:0016491">
    <property type="term" value="F:oxidoreductase activity"/>
    <property type="evidence" value="ECO:0007669"/>
    <property type="project" value="UniProtKB-KW"/>
</dbReference>
<dbReference type="OrthoDB" id="435038at2759"/>
<evidence type="ECO:0000256" key="3">
    <source>
        <dbReference type="PIRSR" id="PIRSR000103-1"/>
    </source>
</evidence>
<dbReference type="InterPro" id="IPR015815">
    <property type="entry name" value="HIBADH-related"/>
</dbReference>
<gene>
    <name evidence="5" type="ORF">Micbo1qcDRAFT_190840</name>
</gene>
<dbReference type="GO" id="GO:0050661">
    <property type="term" value="F:NADP binding"/>
    <property type="evidence" value="ECO:0007669"/>
    <property type="project" value="InterPro"/>
</dbReference>
<dbReference type="PANTHER" id="PTHR43580:SF3">
    <property type="entry name" value="6-PHOSPHOGLUCONATE DEHYDROGENASE FAMILY PROTEIN (AFU_ORTHOLOGUE AFUA_2G11600)"/>
    <property type="match status" value="1"/>
</dbReference>
<accession>A0A136ILI5</accession>
<evidence type="ECO:0000313" key="6">
    <source>
        <dbReference type="Proteomes" id="UP000070501"/>
    </source>
</evidence>
<comment type="similarity">
    <text evidence="1">Belongs to the HIBADH-related family. NP60 subfamily.</text>
</comment>
<evidence type="ECO:0000259" key="4">
    <source>
        <dbReference type="Pfam" id="PF03446"/>
    </source>
</evidence>
<dbReference type="InParanoid" id="A0A136ILI5"/>
<protein>
    <submittedName>
        <fullName evidence="5">NAD binding domain of 6-phosphogluconate dehydrogenase-domain-containing protein</fullName>
    </submittedName>
</protein>
<dbReference type="InterPro" id="IPR008927">
    <property type="entry name" value="6-PGluconate_DH-like_C_sf"/>
</dbReference>
<dbReference type="SUPFAM" id="SSF48179">
    <property type="entry name" value="6-phosphogluconate dehydrogenase C-terminal domain-like"/>
    <property type="match status" value="1"/>
</dbReference>
<evidence type="ECO:0000256" key="2">
    <source>
        <dbReference type="ARBA" id="ARBA00023002"/>
    </source>
</evidence>
<keyword evidence="6" id="KW-1185">Reference proteome</keyword>
<keyword evidence="2" id="KW-0560">Oxidoreductase</keyword>
<dbReference type="Gene3D" id="3.40.50.720">
    <property type="entry name" value="NAD(P)-binding Rossmann-like Domain"/>
    <property type="match status" value="1"/>
</dbReference>
<proteinExistence type="inferred from homology"/>
<dbReference type="Gene3D" id="1.10.1040.10">
    <property type="entry name" value="N-(1-d-carboxylethyl)-l-norvaline Dehydrogenase, domain 2"/>
    <property type="match status" value="1"/>
</dbReference>
<sequence length="311" mass="33320">MAPQILWIGLGNMGRGMCKNLVEKGDLDKPLLLYNRTRSRSDDLASSLPSGKTEVVEDLEQAVKRADIIFSCLTNDNAVKTVLGGLVSKQGSDVKGKIFVECSTIHPDTTEAVAKDVKARGAEFIASPVFGAPAMADAGQLIFVPAGPRVAIDKIRPYIKGVMGKAEIPFDDEPYSKPLQLKLIGNTFIVNMVSVLAEGYTMAEQTGVGVEPLKQFVDTLFGGVYSAYSERMLQGVYWKREEPFFSAAGARKDAGHAMSVASAAGVEPKLVQVADGYLKDVESHQGGEKGDIAGIYGAVRQKAGLKFENDA</sequence>
<dbReference type="PANTHER" id="PTHR43580">
    <property type="entry name" value="OXIDOREDUCTASE GLYR1-RELATED"/>
    <property type="match status" value="1"/>
</dbReference>
<dbReference type="EMBL" id="KQ964274">
    <property type="protein sequence ID" value="KXJ85831.1"/>
    <property type="molecule type" value="Genomic_DNA"/>
</dbReference>
<dbReference type="STRING" id="196109.A0A136ILI5"/>
<dbReference type="InterPro" id="IPR036291">
    <property type="entry name" value="NAD(P)-bd_dom_sf"/>
</dbReference>
<feature type="domain" description="6-phosphogluconate dehydrogenase NADP-binding" evidence="4">
    <location>
        <begin position="5"/>
        <end position="160"/>
    </location>
</feature>
<dbReference type="AlphaFoldDB" id="A0A136ILI5"/>
<name>A0A136ILI5_9PEZI</name>
<dbReference type="SUPFAM" id="SSF51735">
    <property type="entry name" value="NAD(P)-binding Rossmann-fold domains"/>
    <property type="match status" value="1"/>
</dbReference>